<evidence type="ECO:0000256" key="6">
    <source>
        <dbReference type="ARBA" id="ARBA00023211"/>
    </source>
</evidence>
<dbReference type="EMBL" id="CP059851">
    <property type="protein sequence ID" value="QMW21478.1"/>
    <property type="molecule type" value="Genomic_DNA"/>
</dbReference>
<dbReference type="GO" id="GO:0010945">
    <property type="term" value="F:coenzyme A diphosphatase activity"/>
    <property type="evidence" value="ECO:0007669"/>
    <property type="project" value="InterPro"/>
</dbReference>
<dbReference type="InterPro" id="IPR000086">
    <property type="entry name" value="NUDIX_hydrolase_dom"/>
</dbReference>
<keyword evidence="6" id="KW-0464">Manganese</keyword>
<dbReference type="PROSITE" id="PS51462">
    <property type="entry name" value="NUDIX"/>
    <property type="match status" value="1"/>
</dbReference>
<evidence type="ECO:0000256" key="1">
    <source>
        <dbReference type="ARBA" id="ARBA00001936"/>
    </source>
</evidence>
<organism evidence="8 9">
    <name type="scientific">Sandaracinobacteroides saxicola</name>
    <dbReference type="NCBI Taxonomy" id="2759707"/>
    <lineage>
        <taxon>Bacteria</taxon>
        <taxon>Pseudomonadati</taxon>
        <taxon>Pseudomonadota</taxon>
        <taxon>Alphaproteobacteria</taxon>
        <taxon>Sphingomonadales</taxon>
        <taxon>Sphingosinicellaceae</taxon>
        <taxon>Sandaracinobacteroides</taxon>
    </lineage>
</organism>
<dbReference type="PANTHER" id="PTHR12992:SF11">
    <property type="entry name" value="MITOCHONDRIAL COENZYME A DIPHOSPHATASE NUDT8"/>
    <property type="match status" value="1"/>
</dbReference>
<evidence type="ECO:0000256" key="4">
    <source>
        <dbReference type="ARBA" id="ARBA00022801"/>
    </source>
</evidence>
<name>A0A7G5IDN6_9SPHN</name>
<comment type="cofactor">
    <cofactor evidence="1">
        <name>Mn(2+)</name>
        <dbReference type="ChEBI" id="CHEBI:29035"/>
    </cofactor>
</comment>
<feature type="domain" description="Nudix hydrolase" evidence="7">
    <location>
        <begin position="40"/>
        <end position="170"/>
    </location>
</feature>
<evidence type="ECO:0000256" key="2">
    <source>
        <dbReference type="ARBA" id="ARBA00001946"/>
    </source>
</evidence>
<evidence type="ECO:0000313" key="8">
    <source>
        <dbReference type="EMBL" id="QMW21478.1"/>
    </source>
</evidence>
<dbReference type="Proteomes" id="UP000515292">
    <property type="component" value="Chromosome"/>
</dbReference>
<evidence type="ECO:0000256" key="5">
    <source>
        <dbReference type="ARBA" id="ARBA00022842"/>
    </source>
</evidence>
<dbReference type="GO" id="GO:0046872">
    <property type="term" value="F:metal ion binding"/>
    <property type="evidence" value="ECO:0007669"/>
    <property type="project" value="UniProtKB-KW"/>
</dbReference>
<keyword evidence="4" id="KW-0378">Hydrolase</keyword>
<dbReference type="InterPro" id="IPR015797">
    <property type="entry name" value="NUDIX_hydrolase-like_dom_sf"/>
</dbReference>
<proteinExistence type="predicted"/>
<keyword evidence="3" id="KW-0479">Metal-binding</keyword>
<reference evidence="8 9" key="1">
    <citation type="submission" date="2020-07" db="EMBL/GenBank/DDBJ databases">
        <title>Complete genome sequence for Sandaracinobacter sp. M6.</title>
        <authorList>
            <person name="Tang Y."/>
            <person name="Liu Q."/>
            <person name="Guo Z."/>
            <person name="Lei P."/>
            <person name="Huang B."/>
        </authorList>
    </citation>
    <scope>NUCLEOTIDE SEQUENCE [LARGE SCALE GENOMIC DNA]</scope>
    <source>
        <strain evidence="8 9">M6</strain>
    </source>
</reference>
<evidence type="ECO:0000256" key="3">
    <source>
        <dbReference type="ARBA" id="ARBA00022723"/>
    </source>
</evidence>
<dbReference type="RefSeq" id="WP_182294327.1">
    <property type="nucleotide sequence ID" value="NZ_CP059851.1"/>
</dbReference>
<sequence length="200" mass="21323">MPSLIDRLTARLSATDGPAPLLGDGDGDFGTLGTATTTRLTPAAVLVPIVQRSDPGLLLTRRTAALRQHAGQVAFPGGRIDAEDPTPEAAALREAQEEIGLPPHAVTLLGRSDPYETGTGYAITPIVGLIPPDLAFVPSASEVDSVFEIPLAFALDPANHQLREAEWKGRLRRFYVIEHGVWHIWGATAGMIVNLARRLA</sequence>
<gene>
    <name evidence="8" type="ORF">H3309_08525</name>
</gene>
<dbReference type="InterPro" id="IPR045121">
    <property type="entry name" value="CoAse"/>
</dbReference>
<dbReference type="PANTHER" id="PTHR12992">
    <property type="entry name" value="NUDIX HYDROLASE"/>
    <property type="match status" value="1"/>
</dbReference>
<keyword evidence="9" id="KW-1185">Reference proteome</keyword>
<protein>
    <submittedName>
        <fullName evidence="8">CoA pyrophosphatase</fullName>
    </submittedName>
</protein>
<dbReference type="SUPFAM" id="SSF55811">
    <property type="entry name" value="Nudix"/>
    <property type="match status" value="1"/>
</dbReference>
<dbReference type="KEGG" id="sand:H3309_08525"/>
<evidence type="ECO:0000259" key="7">
    <source>
        <dbReference type="PROSITE" id="PS51462"/>
    </source>
</evidence>
<dbReference type="NCBIfam" id="NF007980">
    <property type="entry name" value="PRK10707.1"/>
    <property type="match status" value="1"/>
</dbReference>
<comment type="cofactor">
    <cofactor evidence="2">
        <name>Mg(2+)</name>
        <dbReference type="ChEBI" id="CHEBI:18420"/>
    </cofactor>
</comment>
<dbReference type="AlphaFoldDB" id="A0A7G5IDN6"/>
<accession>A0A7G5IDN6</accession>
<dbReference type="Pfam" id="PF00293">
    <property type="entry name" value="NUDIX"/>
    <property type="match status" value="1"/>
</dbReference>
<keyword evidence="5" id="KW-0460">Magnesium</keyword>
<dbReference type="Gene3D" id="3.90.79.10">
    <property type="entry name" value="Nucleoside Triphosphate Pyrophosphohydrolase"/>
    <property type="match status" value="1"/>
</dbReference>
<dbReference type="CDD" id="cd03426">
    <property type="entry name" value="NUDIX_CoAse_Nudt7"/>
    <property type="match status" value="1"/>
</dbReference>
<evidence type="ECO:0000313" key="9">
    <source>
        <dbReference type="Proteomes" id="UP000515292"/>
    </source>
</evidence>